<dbReference type="Proteomes" id="UP000199727">
    <property type="component" value="Unassembled WGS sequence"/>
</dbReference>
<gene>
    <name evidence="3" type="ORF">C361_02119</name>
</gene>
<dbReference type="Gene3D" id="1.20.58.120">
    <property type="entry name" value="BAG domain"/>
    <property type="match status" value="1"/>
</dbReference>
<organism evidence="3 4">
    <name type="scientific">Cryptococcus neoformans Tu259-1</name>
    <dbReference type="NCBI Taxonomy" id="1230072"/>
    <lineage>
        <taxon>Eukaryota</taxon>
        <taxon>Fungi</taxon>
        <taxon>Dikarya</taxon>
        <taxon>Basidiomycota</taxon>
        <taxon>Agaricomycotina</taxon>
        <taxon>Tremellomycetes</taxon>
        <taxon>Tremellales</taxon>
        <taxon>Cryptococcaceae</taxon>
        <taxon>Cryptococcus</taxon>
        <taxon>Cryptococcus neoformans species complex</taxon>
    </lineage>
</organism>
<dbReference type="GO" id="GO:0051087">
    <property type="term" value="F:protein-folding chaperone binding"/>
    <property type="evidence" value="ECO:0007669"/>
    <property type="project" value="InterPro"/>
</dbReference>
<feature type="region of interest" description="Disordered" evidence="1">
    <location>
        <begin position="108"/>
        <end position="168"/>
    </location>
</feature>
<feature type="region of interest" description="Disordered" evidence="1">
    <location>
        <begin position="242"/>
        <end position="295"/>
    </location>
</feature>
<feature type="region of interest" description="Disordered" evidence="1">
    <location>
        <begin position="198"/>
        <end position="228"/>
    </location>
</feature>
<evidence type="ECO:0000256" key="1">
    <source>
        <dbReference type="SAM" id="MobiDB-lite"/>
    </source>
</evidence>
<feature type="compositionally biased region" description="Low complexity" evidence="1">
    <location>
        <begin position="207"/>
        <end position="224"/>
    </location>
</feature>
<dbReference type="SUPFAM" id="SSF63491">
    <property type="entry name" value="BAG domain"/>
    <property type="match status" value="1"/>
</dbReference>
<dbReference type="InterPro" id="IPR036533">
    <property type="entry name" value="BAG_dom_sf"/>
</dbReference>
<proteinExistence type="predicted"/>
<name>A0A854QG28_CRYNE</name>
<evidence type="ECO:0000313" key="4">
    <source>
        <dbReference type="Proteomes" id="UP000199727"/>
    </source>
</evidence>
<feature type="compositionally biased region" description="Basic and acidic residues" evidence="1">
    <location>
        <begin position="108"/>
        <end position="163"/>
    </location>
</feature>
<dbReference type="InterPro" id="IPR003103">
    <property type="entry name" value="BAG_domain"/>
</dbReference>
<dbReference type="AlphaFoldDB" id="A0A854QG28"/>
<sequence length="420" mass="47461">MSLFNYPYVTFGCPAYRRRGSPSSAYHQSPFSFNPHYTTRYVPARPSYDLDDMMYAEEEEAAAYYKHLGAIQRKREAAQAAKRAREIARAQAQAEREAAIKAELERAVARKEEKQKRQRLRSQEEERRRRRAHAEAISRKKVEKKAREAEDFTHTSRSRTRDSHYHHRSHRVNGLDDLNSLFSAFFGINVAPQYSSASESEVESESEAASTSSTSSSKQAASPSHVEHVPREIEASAITSFAQNPSASPSVQVSSITPKADIPEEQVAEEEEEEEEEESTTISEESSASLASLASTEHQLATLKSSFNFPSQLSFAHSTRDSHPPPLLFNRLNAPYHAQTNALLQLLLQADSVESNGDIEVRNRRKEVVMKVQEEIAKLERQKDDMWTEIKGRRERGEESEPAADEERSWSDGVSVATEQ</sequence>
<protein>
    <recommendedName>
        <fullName evidence="2">BAG domain-containing protein</fullName>
    </recommendedName>
</protein>
<reference evidence="3 4" key="1">
    <citation type="submission" date="2017-06" db="EMBL/GenBank/DDBJ databases">
        <title>Global population genomics of the pathogenic fungus Cryptococcus neoformans var. grubii.</title>
        <authorList>
            <person name="Cuomo C."/>
            <person name="Litvintseva A."/>
            <person name="Chen Y."/>
            <person name="Young S."/>
            <person name="Zeng Q."/>
            <person name="Chapman S."/>
            <person name="Gujja S."/>
            <person name="Saif S."/>
            <person name="Birren B."/>
        </authorList>
    </citation>
    <scope>NUCLEOTIDE SEQUENCE [LARGE SCALE GENOMIC DNA]</scope>
    <source>
        <strain evidence="3 4">Tu259-1</strain>
    </source>
</reference>
<comment type="caution">
    <text evidence="3">The sequence shown here is derived from an EMBL/GenBank/DDBJ whole genome shotgun (WGS) entry which is preliminary data.</text>
</comment>
<accession>A0A854QG28</accession>
<dbReference type="Pfam" id="PF02179">
    <property type="entry name" value="BAG"/>
    <property type="match status" value="1"/>
</dbReference>
<feature type="region of interest" description="Disordered" evidence="1">
    <location>
        <begin position="387"/>
        <end position="420"/>
    </location>
</feature>
<feature type="domain" description="BAG" evidence="2">
    <location>
        <begin position="340"/>
        <end position="381"/>
    </location>
</feature>
<feature type="compositionally biased region" description="Acidic residues" evidence="1">
    <location>
        <begin position="263"/>
        <end position="279"/>
    </location>
</feature>
<dbReference type="OrthoDB" id="2576404at2759"/>
<feature type="compositionally biased region" description="Polar residues" evidence="1">
    <location>
        <begin position="242"/>
        <end position="257"/>
    </location>
</feature>
<dbReference type="EMBL" id="AMKT01000028">
    <property type="protein sequence ID" value="OXG25117.1"/>
    <property type="molecule type" value="Genomic_DNA"/>
</dbReference>
<feature type="compositionally biased region" description="Basic and acidic residues" evidence="1">
    <location>
        <begin position="387"/>
        <end position="410"/>
    </location>
</feature>
<feature type="compositionally biased region" description="Low complexity" evidence="1">
    <location>
        <begin position="280"/>
        <end position="295"/>
    </location>
</feature>
<evidence type="ECO:0000259" key="2">
    <source>
        <dbReference type="Pfam" id="PF02179"/>
    </source>
</evidence>
<evidence type="ECO:0000313" key="3">
    <source>
        <dbReference type="EMBL" id="OXG25117.1"/>
    </source>
</evidence>